<proteinExistence type="predicted"/>
<sequence length="771" mass="81032">ALTVAGTPPHTATLINRSNRRVSNTTIRRTLSGQETVVPDDLISYPAAVLLGTTAGTFDLSVSGPSDTRAIGFKMDTGQAVTIVFAYNAVPATTITGTQILVEHDFADTTGATATRAEVAAAINTGLIAASALGYGTSYSAVATDATTGVQLLSPVTTYESDVRIFAPAGLDATTILGFTIGANSDAPTLVEVDATYWDVNATWEMDYVSVETTTDDLSAAATSIIKVGSFPSTTSFVSPIDYLLSGGDVDWSPDNPASITGASGPYDVDPNTTIAIALNGKATIEIILDGLVSPPLDYTDPSNANAATAAELAVNINAVLSVAAGYGPEFGAVATDSGGTLILTSPTQGAASSIEISTASSLDASGELFGLTAGQLPRTVLGTGSVPTAGVIYFVTYEFDRVSTEYDAPKRFFSEAQMTADLGPVSIANILSIYGQIAFDNGAPSIFTCQINDSTTTGVPTVNQVNTAIDGLELSSLITDVLVVDTRLNVQVYLFSHIENQSSPTEKNYRSGWYGMSTTTVIGDKDTPDSFVYRAAVTLQTSPDSPGRGRHLIAAPTSLDRFITLEDGTEATLTMDSTAVACAAAARHTSFTSPAISLASKTIIGFDVNTYPIYKKAERAQLASNGVFVITLEGGRLTILDPVTTEVGGGSLPQFSYRSVTSQKDNVTRTVERVVNSNLRGVVPEDLADFVLDIKVFVGQSITSLIESGAVGPFKSFTGASRDIDLSRDVQAEQSVNDPTKFLFRYFYFLRYPALRFQGEFSTDNPFFSS</sequence>
<comment type="caution">
    <text evidence="1">The sequence shown here is derived from an EMBL/GenBank/DDBJ whole genome shotgun (WGS) entry which is preliminary data.</text>
</comment>
<accession>A0A0F9IDS0</accession>
<organism evidence="1">
    <name type="scientific">marine sediment metagenome</name>
    <dbReference type="NCBI Taxonomy" id="412755"/>
    <lineage>
        <taxon>unclassified sequences</taxon>
        <taxon>metagenomes</taxon>
        <taxon>ecological metagenomes</taxon>
    </lineage>
</organism>
<reference evidence="1" key="1">
    <citation type="journal article" date="2015" name="Nature">
        <title>Complex archaea that bridge the gap between prokaryotes and eukaryotes.</title>
        <authorList>
            <person name="Spang A."/>
            <person name="Saw J.H."/>
            <person name="Jorgensen S.L."/>
            <person name="Zaremba-Niedzwiedzka K."/>
            <person name="Martijn J."/>
            <person name="Lind A.E."/>
            <person name="van Eijk R."/>
            <person name="Schleper C."/>
            <person name="Guy L."/>
            <person name="Ettema T.J."/>
        </authorList>
    </citation>
    <scope>NUCLEOTIDE SEQUENCE</scope>
</reference>
<evidence type="ECO:0000313" key="1">
    <source>
        <dbReference type="EMBL" id="KKM25781.1"/>
    </source>
</evidence>
<dbReference type="AlphaFoldDB" id="A0A0F9IDS0"/>
<name>A0A0F9IDS0_9ZZZZ</name>
<dbReference type="EMBL" id="LAZR01012642">
    <property type="protein sequence ID" value="KKM25781.1"/>
    <property type="molecule type" value="Genomic_DNA"/>
</dbReference>
<gene>
    <name evidence="1" type="ORF">LCGC14_1591480</name>
</gene>
<feature type="non-terminal residue" evidence="1">
    <location>
        <position position="1"/>
    </location>
</feature>
<protein>
    <submittedName>
        <fullName evidence="1">Uncharacterized protein</fullName>
    </submittedName>
</protein>